<gene>
    <name evidence="8" type="primary">rnz</name>
    <name evidence="9" type="ORF">WKW82_19565</name>
</gene>
<accession>A0ABU8WMX5</accession>
<keyword evidence="3 8" id="KW-0540">Nuclease</keyword>
<feature type="binding site" evidence="8">
    <location>
        <position position="212"/>
    </location>
    <ligand>
        <name>Zn(2+)</name>
        <dbReference type="ChEBI" id="CHEBI:29105"/>
        <label>1</label>
        <note>catalytic</note>
    </ligand>
</feature>
<feature type="active site" description="Proton acceptor" evidence="8">
    <location>
        <position position="67"/>
    </location>
</feature>
<evidence type="ECO:0000313" key="10">
    <source>
        <dbReference type="Proteomes" id="UP001385892"/>
    </source>
</evidence>
<dbReference type="EMBL" id="JBBKZT010000009">
    <property type="protein sequence ID" value="MEJ8848867.1"/>
    <property type="molecule type" value="Genomic_DNA"/>
</dbReference>
<comment type="subunit">
    <text evidence="1 8">Homodimer.</text>
</comment>
<dbReference type="CDD" id="cd07717">
    <property type="entry name" value="RNaseZ_ZiPD-like_MBL-fold"/>
    <property type="match status" value="1"/>
</dbReference>
<dbReference type="HAMAP" id="MF_01818">
    <property type="entry name" value="RNase_Z_BN"/>
    <property type="match status" value="1"/>
</dbReference>
<evidence type="ECO:0000256" key="8">
    <source>
        <dbReference type="HAMAP-Rule" id="MF_01818"/>
    </source>
</evidence>
<dbReference type="PANTHER" id="PTHR46018:SF2">
    <property type="entry name" value="ZINC PHOSPHODIESTERASE ELAC PROTEIN 1"/>
    <property type="match status" value="1"/>
</dbReference>
<protein>
    <recommendedName>
        <fullName evidence="8">Ribonuclease Z</fullName>
        <shortName evidence="8">RNase Z</shortName>
        <ecNumber evidence="8">3.1.26.11</ecNumber>
    </recommendedName>
    <alternativeName>
        <fullName evidence="8">tRNA 3 endonuclease</fullName>
    </alternativeName>
    <alternativeName>
        <fullName evidence="8">tRNase Z</fullName>
    </alternativeName>
</protein>
<dbReference type="Pfam" id="PF23023">
    <property type="entry name" value="Anti-Pycsar_Apyc1"/>
    <property type="match status" value="1"/>
</dbReference>
<keyword evidence="10" id="KW-1185">Reference proteome</keyword>
<keyword evidence="2 8" id="KW-0819">tRNA processing</keyword>
<dbReference type="SUPFAM" id="SSF56281">
    <property type="entry name" value="Metallo-hydrolase/oxidoreductase"/>
    <property type="match status" value="1"/>
</dbReference>
<evidence type="ECO:0000313" key="9">
    <source>
        <dbReference type="EMBL" id="MEJ8848867.1"/>
    </source>
</evidence>
<dbReference type="InterPro" id="IPR036866">
    <property type="entry name" value="RibonucZ/Hydroxyglut_hydro"/>
</dbReference>
<dbReference type="RefSeq" id="WP_340344007.1">
    <property type="nucleotide sequence ID" value="NZ_JBBKZT010000009.1"/>
</dbReference>
<sequence>MLTLTFLGTSSGVPTRQRNVTSLAVQTVAGHDWFLVDVGEGTQHQLQQTRLSLHELAVICITHVHGDHCYGLPGLLASAGMAGRKKALTLIAPQAVWDWLNATRACTDLHLPFEVTHVDIASDATPLWESAGVRIGAHALSHRVPSHAVSVQVETRRIKLDADALRAMGLPSGPMWKALQEGQDVSFEGRMLRSADVATHQTQQVRAVIGGDNADVSLLAEACHGAQVLVHEATYTQAVLDKVGPGPMHSSAKQVAAFARAAALPNLVLTHFSARYHNPAGLVELEAEARSQYGGGLWLANDFDVFELDADGVLNKKQEQAEQKNK</sequence>
<name>A0ABU8WMX5_9BURK</name>
<keyword evidence="5 8" id="KW-0255">Endonuclease</keyword>
<comment type="caution">
    <text evidence="9">The sequence shown here is derived from an EMBL/GenBank/DDBJ whole genome shotgun (WGS) entry which is preliminary data.</text>
</comment>
<comment type="catalytic activity">
    <reaction evidence="8">
        <text>Endonucleolytic cleavage of RNA, removing extra 3' nucleotides from tRNA precursor, generating 3' termini of tRNAs. A 3'-hydroxy group is left at the tRNA terminus and a 5'-phosphoryl group is left at the trailer molecule.</text>
        <dbReference type="EC" id="3.1.26.11"/>
    </reaction>
</comment>
<evidence type="ECO:0000256" key="1">
    <source>
        <dbReference type="ARBA" id="ARBA00011738"/>
    </source>
</evidence>
<feature type="binding site" evidence="8">
    <location>
        <position position="212"/>
    </location>
    <ligand>
        <name>Zn(2+)</name>
        <dbReference type="ChEBI" id="CHEBI:29105"/>
        <label>2</label>
        <note>catalytic</note>
    </ligand>
</feature>
<evidence type="ECO:0000256" key="7">
    <source>
        <dbReference type="ARBA" id="ARBA00022833"/>
    </source>
</evidence>
<keyword evidence="6 8" id="KW-0378">Hydrolase</keyword>
<comment type="similarity">
    <text evidence="8">Belongs to the RNase Z family.</text>
</comment>
<evidence type="ECO:0000256" key="3">
    <source>
        <dbReference type="ARBA" id="ARBA00022722"/>
    </source>
</evidence>
<dbReference type="Gene3D" id="3.60.15.10">
    <property type="entry name" value="Ribonuclease Z/Hydroxyacylglutathione hydrolase-like"/>
    <property type="match status" value="1"/>
</dbReference>
<keyword evidence="4 8" id="KW-0479">Metal-binding</keyword>
<keyword evidence="7 8" id="KW-0862">Zinc</keyword>
<dbReference type="EC" id="3.1.26.11" evidence="8"/>
<feature type="binding site" evidence="8">
    <location>
        <position position="68"/>
    </location>
    <ligand>
        <name>Zn(2+)</name>
        <dbReference type="ChEBI" id="CHEBI:29105"/>
        <label>2</label>
        <note>catalytic</note>
    </ligand>
</feature>
<dbReference type="InterPro" id="IPR013471">
    <property type="entry name" value="RNase_Z/BN"/>
</dbReference>
<dbReference type="PANTHER" id="PTHR46018">
    <property type="entry name" value="ZINC PHOSPHODIESTERASE ELAC PROTEIN 1"/>
    <property type="match status" value="1"/>
</dbReference>
<evidence type="ECO:0000256" key="6">
    <source>
        <dbReference type="ARBA" id="ARBA00022801"/>
    </source>
</evidence>
<proteinExistence type="inferred from homology"/>
<feature type="binding site" evidence="8">
    <location>
        <position position="67"/>
    </location>
    <ligand>
        <name>Zn(2+)</name>
        <dbReference type="ChEBI" id="CHEBI:29105"/>
        <label>2</label>
        <note>catalytic</note>
    </ligand>
</feature>
<feature type="binding site" evidence="8">
    <location>
        <position position="63"/>
    </location>
    <ligand>
        <name>Zn(2+)</name>
        <dbReference type="ChEBI" id="CHEBI:29105"/>
        <label>1</label>
        <note>catalytic</note>
    </ligand>
</feature>
<comment type="function">
    <text evidence="8">Zinc phosphodiesterase, which displays some tRNA 3'-processing endonuclease activity. Probably involved in tRNA maturation, by removing a 3'-trailer from precursor tRNA.</text>
</comment>
<evidence type="ECO:0000256" key="2">
    <source>
        <dbReference type="ARBA" id="ARBA00022694"/>
    </source>
</evidence>
<comment type="cofactor">
    <cofactor evidence="8">
        <name>Zn(2+)</name>
        <dbReference type="ChEBI" id="CHEBI:29105"/>
    </cofactor>
    <text evidence="8">Binds 2 Zn(2+) ions.</text>
</comment>
<feature type="binding site" evidence="8">
    <location>
        <position position="142"/>
    </location>
    <ligand>
        <name>Zn(2+)</name>
        <dbReference type="ChEBI" id="CHEBI:29105"/>
        <label>1</label>
        <note>catalytic</note>
    </ligand>
</feature>
<dbReference type="Proteomes" id="UP001385892">
    <property type="component" value="Unassembled WGS sequence"/>
</dbReference>
<evidence type="ECO:0000256" key="4">
    <source>
        <dbReference type="ARBA" id="ARBA00022723"/>
    </source>
</evidence>
<evidence type="ECO:0000256" key="5">
    <source>
        <dbReference type="ARBA" id="ARBA00022759"/>
    </source>
</evidence>
<reference evidence="9 10" key="1">
    <citation type="submission" date="2024-03" db="EMBL/GenBank/DDBJ databases">
        <title>Novel species of the genus Variovorax.</title>
        <authorList>
            <person name="Liu Q."/>
            <person name="Xin Y.-H."/>
        </authorList>
    </citation>
    <scope>NUCLEOTIDE SEQUENCE [LARGE SCALE GENOMIC DNA]</scope>
    <source>
        <strain evidence="9 10">KACC 18900</strain>
    </source>
</reference>
<feature type="binding site" evidence="8">
    <location>
        <position position="271"/>
    </location>
    <ligand>
        <name>Zn(2+)</name>
        <dbReference type="ChEBI" id="CHEBI:29105"/>
        <label>2</label>
        <note>catalytic</note>
    </ligand>
</feature>
<organism evidence="9 10">
    <name type="scientific">Variovorax rhizosphaerae</name>
    <dbReference type="NCBI Taxonomy" id="1836200"/>
    <lineage>
        <taxon>Bacteria</taxon>
        <taxon>Pseudomonadati</taxon>
        <taxon>Pseudomonadota</taxon>
        <taxon>Betaproteobacteria</taxon>
        <taxon>Burkholderiales</taxon>
        <taxon>Comamonadaceae</taxon>
        <taxon>Variovorax</taxon>
    </lineage>
</organism>
<feature type="binding site" evidence="8">
    <location>
        <position position="65"/>
    </location>
    <ligand>
        <name>Zn(2+)</name>
        <dbReference type="ChEBI" id="CHEBI:29105"/>
        <label>1</label>
        <note>catalytic</note>
    </ligand>
</feature>